<evidence type="ECO:0000256" key="1">
    <source>
        <dbReference type="SAM" id="SignalP"/>
    </source>
</evidence>
<accession>A0ABR2VNS1</accession>
<reference evidence="2 3" key="1">
    <citation type="submission" date="2023-04" db="EMBL/GenBank/DDBJ databases">
        <title>Genome of Basidiobolus ranarum AG-B5.</title>
        <authorList>
            <person name="Stajich J.E."/>
            <person name="Carter-House D."/>
            <person name="Gryganskyi A."/>
        </authorList>
    </citation>
    <scope>NUCLEOTIDE SEQUENCE [LARGE SCALE GENOMIC DNA]</scope>
    <source>
        <strain evidence="2 3">AG-B5</strain>
    </source>
</reference>
<dbReference type="Proteomes" id="UP001479436">
    <property type="component" value="Unassembled WGS sequence"/>
</dbReference>
<dbReference type="EMBL" id="JASJQH010009122">
    <property type="protein sequence ID" value="KAK9681139.1"/>
    <property type="molecule type" value="Genomic_DNA"/>
</dbReference>
<name>A0ABR2VNS1_9FUNG</name>
<proteinExistence type="predicted"/>
<protein>
    <submittedName>
        <fullName evidence="2">Uncharacterized protein</fullName>
    </submittedName>
</protein>
<gene>
    <name evidence="2" type="ORF">K7432_015738</name>
</gene>
<feature type="signal peptide" evidence="1">
    <location>
        <begin position="1"/>
        <end position="19"/>
    </location>
</feature>
<comment type="caution">
    <text evidence="2">The sequence shown here is derived from an EMBL/GenBank/DDBJ whole genome shotgun (WGS) entry which is preliminary data.</text>
</comment>
<organism evidence="2 3">
    <name type="scientific">Basidiobolus ranarum</name>
    <dbReference type="NCBI Taxonomy" id="34480"/>
    <lineage>
        <taxon>Eukaryota</taxon>
        <taxon>Fungi</taxon>
        <taxon>Fungi incertae sedis</taxon>
        <taxon>Zoopagomycota</taxon>
        <taxon>Entomophthoromycotina</taxon>
        <taxon>Basidiobolomycetes</taxon>
        <taxon>Basidiobolales</taxon>
        <taxon>Basidiobolaceae</taxon>
        <taxon>Basidiobolus</taxon>
    </lineage>
</organism>
<feature type="chain" id="PRO_5045363616" evidence="1">
    <location>
        <begin position="20"/>
        <end position="271"/>
    </location>
</feature>
<keyword evidence="1" id="KW-0732">Signal</keyword>
<evidence type="ECO:0000313" key="3">
    <source>
        <dbReference type="Proteomes" id="UP001479436"/>
    </source>
</evidence>
<sequence length="271" mass="29445">MRTFLPLVLLPALSSVAHGMNINLATSFPGWNIGPVTSFESDIEVPSGGDGSPGLWGVVGFADGYFGLQADSGTKRLITFSLFDKSENQKAEVTNIGPNVAYQKSKEKPGKQALMKVDWQPGQRYRLRVDAIHSDQDTVFEATIQIDQKWQFMANITGQNFGQYSLRDGAGLSQYVDDMGGNPSQTRAGVFGRQCYRIAGGDFCYPNWGGKVSRTGNAKCWGSGLAGNGDSIFLSIDGSDPWSDNCNRANGGWLQYANCAMNDLVSEMNHK</sequence>
<evidence type="ECO:0000313" key="2">
    <source>
        <dbReference type="EMBL" id="KAK9681139.1"/>
    </source>
</evidence>
<dbReference type="InterPro" id="IPR021862">
    <property type="entry name" value="DUF3472"/>
</dbReference>
<keyword evidence="3" id="KW-1185">Reference proteome</keyword>
<dbReference type="Pfam" id="PF11958">
    <property type="entry name" value="DUF3472"/>
    <property type="match status" value="1"/>
</dbReference>